<proteinExistence type="inferred from homology"/>
<dbReference type="Pfam" id="PF01381">
    <property type="entry name" value="HTH_3"/>
    <property type="match status" value="1"/>
</dbReference>
<protein>
    <submittedName>
        <fullName evidence="3">Putative transcriptional regulator</fullName>
    </submittedName>
</protein>
<evidence type="ECO:0000313" key="3">
    <source>
        <dbReference type="EMBL" id="AKJ65314.1"/>
    </source>
</evidence>
<dbReference type="Gene3D" id="1.10.260.40">
    <property type="entry name" value="lambda repressor-like DNA-binding domains"/>
    <property type="match status" value="1"/>
</dbReference>
<dbReference type="InterPro" id="IPR001387">
    <property type="entry name" value="Cro/C1-type_HTH"/>
</dbReference>
<name>A0A0G3EMI4_9BACT</name>
<dbReference type="AlphaFoldDB" id="A0A0G3EMI4"/>
<gene>
    <name evidence="3" type="ORF">L21SP4_02081</name>
</gene>
<dbReference type="CDD" id="cd00093">
    <property type="entry name" value="HTH_XRE"/>
    <property type="match status" value="1"/>
</dbReference>
<dbReference type="GO" id="GO:0003677">
    <property type="term" value="F:DNA binding"/>
    <property type="evidence" value="ECO:0007669"/>
    <property type="project" value="InterPro"/>
</dbReference>
<evidence type="ECO:0000256" key="1">
    <source>
        <dbReference type="ARBA" id="ARBA00007227"/>
    </source>
</evidence>
<dbReference type="InterPro" id="IPR010359">
    <property type="entry name" value="IrrE_HExxH"/>
</dbReference>
<dbReference type="SUPFAM" id="SSF47413">
    <property type="entry name" value="lambda repressor-like DNA-binding domains"/>
    <property type="match status" value="1"/>
</dbReference>
<evidence type="ECO:0000313" key="4">
    <source>
        <dbReference type="Proteomes" id="UP000035268"/>
    </source>
</evidence>
<dbReference type="SMART" id="SM00530">
    <property type="entry name" value="HTH_XRE"/>
    <property type="match status" value="1"/>
</dbReference>
<dbReference type="PROSITE" id="PS50943">
    <property type="entry name" value="HTH_CROC1"/>
    <property type="match status" value="1"/>
</dbReference>
<dbReference type="PANTHER" id="PTHR43236">
    <property type="entry name" value="ANTITOXIN HIGA1"/>
    <property type="match status" value="1"/>
</dbReference>
<dbReference type="InterPro" id="IPR010982">
    <property type="entry name" value="Lambda_DNA-bd_dom_sf"/>
</dbReference>
<dbReference type="KEGG" id="vbl:L21SP4_02081"/>
<organism evidence="3 4">
    <name type="scientific">Kiritimatiella glycovorans</name>
    <dbReference type="NCBI Taxonomy" id="1307763"/>
    <lineage>
        <taxon>Bacteria</taxon>
        <taxon>Pseudomonadati</taxon>
        <taxon>Kiritimatiellota</taxon>
        <taxon>Kiritimatiellia</taxon>
        <taxon>Kiritimatiellales</taxon>
        <taxon>Kiritimatiellaceae</taxon>
        <taxon>Kiritimatiella</taxon>
    </lineage>
</organism>
<dbReference type="EMBL" id="CP010904">
    <property type="protein sequence ID" value="AKJ65314.1"/>
    <property type="molecule type" value="Genomic_DNA"/>
</dbReference>
<dbReference type="InterPro" id="IPR052345">
    <property type="entry name" value="Rad_response_metalloprotease"/>
</dbReference>
<comment type="similarity">
    <text evidence="1">Belongs to the short-chain fatty acyl-CoA assimilation regulator (ScfR) family.</text>
</comment>
<dbReference type="Proteomes" id="UP000035268">
    <property type="component" value="Chromosome"/>
</dbReference>
<evidence type="ECO:0000259" key="2">
    <source>
        <dbReference type="PROSITE" id="PS50943"/>
    </source>
</evidence>
<dbReference type="Pfam" id="PF06114">
    <property type="entry name" value="Peptidase_M78"/>
    <property type="match status" value="1"/>
</dbReference>
<dbReference type="PANTHER" id="PTHR43236:SF1">
    <property type="entry name" value="BLL7220 PROTEIN"/>
    <property type="match status" value="1"/>
</dbReference>
<reference evidence="3 4" key="2">
    <citation type="journal article" date="2016" name="ISME J.">
        <title>Characterization of the first cultured representative of Verrucomicrobia subdivision 5 indicates the proposal of a novel phylum.</title>
        <authorList>
            <person name="Spring S."/>
            <person name="Bunk B."/>
            <person name="Sproer C."/>
            <person name="Schumann P."/>
            <person name="Rohde M."/>
            <person name="Tindall B.J."/>
            <person name="Klenk H.P."/>
        </authorList>
    </citation>
    <scope>NUCLEOTIDE SEQUENCE [LARGE SCALE GENOMIC DNA]</scope>
    <source>
        <strain evidence="3 4">L21-Fru-AB</strain>
    </source>
</reference>
<reference evidence="4" key="1">
    <citation type="submission" date="2015-02" db="EMBL/GenBank/DDBJ databases">
        <title>Description and complete genome sequence of the first cultured representative of the subdivision 5 of the Verrucomicrobia phylum.</title>
        <authorList>
            <person name="Spring S."/>
            <person name="Bunk B."/>
            <person name="Sproer C."/>
            <person name="Klenk H.-P."/>
        </authorList>
    </citation>
    <scope>NUCLEOTIDE SEQUENCE [LARGE SCALE GENOMIC DNA]</scope>
    <source>
        <strain evidence="4">L21-Fru-AB</strain>
    </source>
</reference>
<feature type="domain" description="HTH cro/C1-type" evidence="2">
    <location>
        <begin position="1"/>
        <end position="55"/>
    </location>
</feature>
<accession>A0A0G3EMI4</accession>
<sequence>MRAIRRRRHLSQVEFARRLDMRPGPVSNIERGHNLPSAPVLCNMAEVLDVPVDAFFESGGGAKMMSGEAAGGPGGYVAAAADDSLGPAAELVRSGSERAEIADETLRKLGRLTDSVLALEDLAGARKSATVPLRLPFVFSVEGLRELAGSVRRILGVSEAVIFDYLELLENAGLRIIFCTLEEDGGQSFSCYDAANANAVIFIHSELNAERQLFLLLYELGRIYCFTRLRDLKTPCQADEVVDRRGKPLNEHRAARFFAGQFLMPASAVRNSVHQLAIKPQEWTYTLLLRLKHRFGVSAESFLYRLGELELIRPELERDIKHRIELHYRETDYSEPDSSQRILTPNGRLGDLLVRAKERCPGAEEISVIERTFKSLGVTC</sequence>
<dbReference type="STRING" id="1307763.L21SP4_02081"/>
<keyword evidence="4" id="KW-1185">Reference proteome</keyword>